<dbReference type="EMBL" id="GISG01091008">
    <property type="protein sequence ID" value="MBA4634405.1"/>
    <property type="molecule type" value="Transcribed_RNA"/>
</dbReference>
<evidence type="ECO:0000313" key="2">
    <source>
        <dbReference type="EMBL" id="MBA4634404.1"/>
    </source>
</evidence>
<feature type="compositionally biased region" description="Basic residues" evidence="1">
    <location>
        <begin position="66"/>
        <end position="76"/>
    </location>
</feature>
<dbReference type="AlphaFoldDB" id="A0A7C9DAL0"/>
<dbReference type="EMBL" id="GISG01091007">
    <property type="protein sequence ID" value="MBA4634404.1"/>
    <property type="molecule type" value="Transcribed_RNA"/>
</dbReference>
<name>A0A7C9DAL0_OPUST</name>
<reference evidence="2" key="1">
    <citation type="journal article" date="2013" name="J. Plant Res.">
        <title>Effect of fungi and light on seed germination of three Opuntia species from semiarid lands of central Mexico.</title>
        <authorList>
            <person name="Delgado-Sanchez P."/>
            <person name="Jimenez-Bremont J.F."/>
            <person name="Guerrero-Gonzalez Mde L."/>
            <person name="Flores J."/>
        </authorList>
    </citation>
    <scope>NUCLEOTIDE SEQUENCE</scope>
    <source>
        <tissue evidence="2">Cladode</tissue>
    </source>
</reference>
<proteinExistence type="predicted"/>
<feature type="region of interest" description="Disordered" evidence="1">
    <location>
        <begin position="62"/>
        <end position="93"/>
    </location>
</feature>
<reference evidence="2" key="2">
    <citation type="submission" date="2020-07" db="EMBL/GenBank/DDBJ databases">
        <authorList>
            <person name="Vera ALvarez R."/>
            <person name="Arias-Moreno D.M."/>
            <person name="Jimenez-Jacinto V."/>
            <person name="Jimenez-Bremont J.F."/>
            <person name="Swaminathan K."/>
            <person name="Moose S.P."/>
            <person name="Guerrero-Gonzalez M.L."/>
            <person name="Marino-Ramirez L."/>
            <person name="Landsman D."/>
            <person name="Rodriguez-Kessler M."/>
            <person name="Delgado-Sanchez P."/>
        </authorList>
    </citation>
    <scope>NUCLEOTIDE SEQUENCE</scope>
    <source>
        <tissue evidence="2">Cladode</tissue>
    </source>
</reference>
<protein>
    <submittedName>
        <fullName evidence="2">Uncharacterized protein</fullName>
    </submittedName>
</protein>
<accession>A0A7C9DAL0</accession>
<organism evidence="2">
    <name type="scientific">Opuntia streptacantha</name>
    <name type="common">Prickly pear cactus</name>
    <name type="synonym">Opuntia cardona</name>
    <dbReference type="NCBI Taxonomy" id="393608"/>
    <lineage>
        <taxon>Eukaryota</taxon>
        <taxon>Viridiplantae</taxon>
        <taxon>Streptophyta</taxon>
        <taxon>Embryophyta</taxon>
        <taxon>Tracheophyta</taxon>
        <taxon>Spermatophyta</taxon>
        <taxon>Magnoliopsida</taxon>
        <taxon>eudicotyledons</taxon>
        <taxon>Gunneridae</taxon>
        <taxon>Pentapetalae</taxon>
        <taxon>Caryophyllales</taxon>
        <taxon>Cactineae</taxon>
        <taxon>Cactaceae</taxon>
        <taxon>Opuntioideae</taxon>
        <taxon>Opuntia</taxon>
    </lineage>
</organism>
<evidence type="ECO:0000256" key="1">
    <source>
        <dbReference type="SAM" id="MobiDB-lite"/>
    </source>
</evidence>
<sequence>MTTKLLGRFSSLLFSSTYASGFPDMHFSISFRNKIKGPFLHSSFATSKTSLTASLSVSSPAEFSKHNRSAAQKKPRSFSQWPPRLLPSGIDSSNLTPIFDASFPGKTRTTFPL</sequence>